<organism evidence="1">
    <name type="scientific">Sesamum latifolium</name>
    <dbReference type="NCBI Taxonomy" id="2727402"/>
    <lineage>
        <taxon>Eukaryota</taxon>
        <taxon>Viridiplantae</taxon>
        <taxon>Streptophyta</taxon>
        <taxon>Embryophyta</taxon>
        <taxon>Tracheophyta</taxon>
        <taxon>Spermatophyta</taxon>
        <taxon>Magnoliopsida</taxon>
        <taxon>eudicotyledons</taxon>
        <taxon>Gunneridae</taxon>
        <taxon>Pentapetalae</taxon>
        <taxon>asterids</taxon>
        <taxon>lamiids</taxon>
        <taxon>Lamiales</taxon>
        <taxon>Pedaliaceae</taxon>
        <taxon>Sesamum</taxon>
    </lineage>
</organism>
<reference evidence="1" key="1">
    <citation type="submission" date="2020-06" db="EMBL/GenBank/DDBJ databases">
        <authorList>
            <person name="Li T."/>
            <person name="Hu X."/>
            <person name="Zhang T."/>
            <person name="Song X."/>
            <person name="Zhang H."/>
            <person name="Dai N."/>
            <person name="Sheng W."/>
            <person name="Hou X."/>
            <person name="Wei L."/>
        </authorList>
    </citation>
    <scope>NUCLEOTIDE SEQUENCE</scope>
    <source>
        <strain evidence="1">KEN1</strain>
        <tissue evidence="1">Leaf</tissue>
    </source>
</reference>
<dbReference type="AlphaFoldDB" id="A0AAW2W0F2"/>
<name>A0AAW2W0F2_9LAMI</name>
<reference evidence="1" key="2">
    <citation type="journal article" date="2024" name="Plant">
        <title>Genomic evolution and insights into agronomic trait innovations of Sesamum species.</title>
        <authorList>
            <person name="Miao H."/>
            <person name="Wang L."/>
            <person name="Qu L."/>
            <person name="Liu H."/>
            <person name="Sun Y."/>
            <person name="Le M."/>
            <person name="Wang Q."/>
            <person name="Wei S."/>
            <person name="Zheng Y."/>
            <person name="Lin W."/>
            <person name="Duan Y."/>
            <person name="Cao H."/>
            <person name="Xiong S."/>
            <person name="Wang X."/>
            <person name="Wei L."/>
            <person name="Li C."/>
            <person name="Ma Q."/>
            <person name="Ju M."/>
            <person name="Zhao R."/>
            <person name="Li G."/>
            <person name="Mu C."/>
            <person name="Tian Q."/>
            <person name="Mei H."/>
            <person name="Zhang T."/>
            <person name="Gao T."/>
            <person name="Zhang H."/>
        </authorList>
    </citation>
    <scope>NUCLEOTIDE SEQUENCE</scope>
    <source>
        <strain evidence="1">KEN1</strain>
    </source>
</reference>
<comment type="caution">
    <text evidence="1">The sequence shown here is derived from an EMBL/GenBank/DDBJ whole genome shotgun (WGS) entry which is preliminary data.</text>
</comment>
<accession>A0AAW2W0F2</accession>
<gene>
    <name evidence="1" type="ORF">Slati_2697400</name>
</gene>
<proteinExistence type="predicted"/>
<sequence>MADESKWEGAMRYVFGAKANPRESGLRKKGLPKFYLYTEMFSASVTTGNIARSSPMPPLNTNDDDELDVSHTTMEPINTLSIGAVNQYSRASRGVQRKGGQSGRSNKIDTCIDAITACSKAKTRKLEQISNNDIEDCMVVLSKMEGLSQELFFAAQDQFVLKV</sequence>
<evidence type="ECO:0000313" key="1">
    <source>
        <dbReference type="EMBL" id="KAL0433631.1"/>
    </source>
</evidence>
<evidence type="ECO:0008006" key="2">
    <source>
        <dbReference type="Google" id="ProtNLM"/>
    </source>
</evidence>
<protein>
    <recommendedName>
        <fullName evidence="2">No apical meristem-associated C-terminal domain-containing protein</fullName>
    </recommendedName>
</protein>
<dbReference type="EMBL" id="JACGWN010000009">
    <property type="protein sequence ID" value="KAL0433631.1"/>
    <property type="molecule type" value="Genomic_DNA"/>
</dbReference>